<dbReference type="Proteomes" id="UP000316079">
    <property type="component" value="Unassembled WGS sequence"/>
</dbReference>
<organism evidence="1 2">
    <name type="scientific">Danionella cerebrum</name>
    <dbReference type="NCBI Taxonomy" id="2873325"/>
    <lineage>
        <taxon>Eukaryota</taxon>
        <taxon>Metazoa</taxon>
        <taxon>Chordata</taxon>
        <taxon>Craniata</taxon>
        <taxon>Vertebrata</taxon>
        <taxon>Euteleostomi</taxon>
        <taxon>Actinopterygii</taxon>
        <taxon>Neopterygii</taxon>
        <taxon>Teleostei</taxon>
        <taxon>Ostariophysi</taxon>
        <taxon>Cypriniformes</taxon>
        <taxon>Danionidae</taxon>
        <taxon>Danioninae</taxon>
        <taxon>Danionella</taxon>
    </lineage>
</organism>
<comment type="caution">
    <text evidence="1">The sequence shown here is derived from an EMBL/GenBank/DDBJ whole genome shotgun (WGS) entry which is preliminary data.</text>
</comment>
<protein>
    <submittedName>
        <fullName evidence="1">Uncharacterized protein</fullName>
    </submittedName>
</protein>
<evidence type="ECO:0000313" key="1">
    <source>
        <dbReference type="EMBL" id="TRY87559.1"/>
    </source>
</evidence>
<dbReference type="EMBL" id="SRMA01026119">
    <property type="protein sequence ID" value="TRY87559.1"/>
    <property type="molecule type" value="Genomic_DNA"/>
</dbReference>
<evidence type="ECO:0000313" key="2">
    <source>
        <dbReference type="Proteomes" id="UP000316079"/>
    </source>
</evidence>
<name>A0A553QCB4_9TELE</name>
<sequence length="79" mass="8670">MTSPVFMAHPSPFVFPHPQYPIHVPHVLSPPVVFNPTVPQFAPFVTLGNLIPPENLIWPPANLNEVRPPVLAGFCDLPA</sequence>
<proteinExistence type="predicted"/>
<gene>
    <name evidence="1" type="ORF">DNTS_025177</name>
</gene>
<reference evidence="1 2" key="1">
    <citation type="journal article" date="2019" name="Sci. Data">
        <title>Hybrid genome assembly and annotation of Danionella translucida.</title>
        <authorList>
            <person name="Kadobianskyi M."/>
            <person name="Schulze L."/>
            <person name="Schuelke M."/>
            <person name="Judkewitz B."/>
        </authorList>
    </citation>
    <scope>NUCLEOTIDE SEQUENCE [LARGE SCALE GENOMIC DNA]</scope>
    <source>
        <strain evidence="1 2">Bolton</strain>
    </source>
</reference>
<accession>A0A553QCB4</accession>
<keyword evidence="2" id="KW-1185">Reference proteome</keyword>
<dbReference type="AlphaFoldDB" id="A0A553QCB4"/>